<evidence type="ECO:0000256" key="1">
    <source>
        <dbReference type="ARBA" id="ARBA00022679"/>
    </source>
</evidence>
<dbReference type="InterPro" id="IPR016181">
    <property type="entry name" value="Acyl_CoA_acyltransferase"/>
</dbReference>
<keyword evidence="2" id="KW-0012">Acyltransferase</keyword>
<dbReference type="Gene3D" id="3.40.630.30">
    <property type="match status" value="1"/>
</dbReference>
<evidence type="ECO:0000256" key="2">
    <source>
        <dbReference type="ARBA" id="ARBA00023315"/>
    </source>
</evidence>
<evidence type="ECO:0000313" key="5">
    <source>
        <dbReference type="Proteomes" id="UP000671852"/>
    </source>
</evidence>
<proteinExistence type="predicted"/>
<dbReference type="CDD" id="cd04301">
    <property type="entry name" value="NAT_SF"/>
    <property type="match status" value="1"/>
</dbReference>
<accession>A0A975GCJ9</accession>
<keyword evidence="1" id="KW-0808">Transferase</keyword>
<dbReference type="NCBIfam" id="NF005840">
    <property type="entry name" value="PRK07757.1"/>
    <property type="match status" value="1"/>
</dbReference>
<dbReference type="RefSeq" id="WP_207563066.1">
    <property type="nucleotide sequence ID" value="NZ_CP046072.1"/>
</dbReference>
<dbReference type="AlphaFoldDB" id="A0A975GCJ9"/>
<dbReference type="GO" id="GO:0006526">
    <property type="term" value="P:L-arginine biosynthetic process"/>
    <property type="evidence" value="ECO:0007669"/>
    <property type="project" value="InterPro"/>
</dbReference>
<evidence type="ECO:0000259" key="3">
    <source>
        <dbReference type="PROSITE" id="PS51186"/>
    </source>
</evidence>
<dbReference type="PROSITE" id="PS51186">
    <property type="entry name" value="GNAT"/>
    <property type="match status" value="1"/>
</dbReference>
<dbReference type="InterPro" id="IPR010167">
    <property type="entry name" value="NH2A_AcTrfase"/>
</dbReference>
<dbReference type="GO" id="GO:0005737">
    <property type="term" value="C:cytoplasm"/>
    <property type="evidence" value="ECO:0007669"/>
    <property type="project" value="InterPro"/>
</dbReference>
<dbReference type="PANTHER" id="PTHR30602">
    <property type="entry name" value="AMINO-ACID ACETYLTRANSFERASE"/>
    <property type="match status" value="1"/>
</dbReference>
<dbReference type="SUPFAM" id="SSF55729">
    <property type="entry name" value="Acyl-CoA N-acyltransferases (Nat)"/>
    <property type="match status" value="1"/>
</dbReference>
<reference evidence="4" key="1">
    <citation type="submission" date="2019-11" db="EMBL/GenBank/DDBJ databases">
        <authorList>
            <person name="Kojima H."/>
        </authorList>
    </citation>
    <scope>NUCLEOTIDE SEQUENCE</scope>
    <source>
        <strain evidence="4">H1576</strain>
    </source>
</reference>
<protein>
    <submittedName>
        <fullName evidence="4">N-acetyltransferase</fullName>
    </submittedName>
</protein>
<evidence type="ECO:0000313" key="4">
    <source>
        <dbReference type="EMBL" id="QSZ41781.1"/>
    </source>
</evidence>
<dbReference type="Proteomes" id="UP000671852">
    <property type="component" value="Chromosome"/>
</dbReference>
<dbReference type="EMBL" id="CP046072">
    <property type="protein sequence ID" value="QSZ41781.1"/>
    <property type="molecule type" value="Genomic_DNA"/>
</dbReference>
<feature type="domain" description="N-acetyltransferase" evidence="3">
    <location>
        <begin position="3"/>
        <end position="153"/>
    </location>
</feature>
<dbReference type="GO" id="GO:0004042">
    <property type="term" value="F:L-glutamate N-acetyltransferase activity"/>
    <property type="evidence" value="ECO:0007669"/>
    <property type="project" value="InterPro"/>
</dbReference>
<dbReference type="InterPro" id="IPR000182">
    <property type="entry name" value="GNAT_dom"/>
</dbReference>
<reference evidence="4" key="2">
    <citation type="submission" date="2021-04" db="EMBL/GenBank/DDBJ databases">
        <title>Isolation and characterization of a novel species of the genus Sulfurimonas.</title>
        <authorList>
            <person name="Fukui M."/>
        </authorList>
    </citation>
    <scope>NUCLEOTIDE SEQUENCE</scope>
    <source>
        <strain evidence="4">H1576</strain>
    </source>
</reference>
<sequence length="153" mass="17444">MKIEYKKAKLSDIVMMRELILPEIENGIILDRSEDEIATNIRSYTLVLGDEQLLGFCALHVHTSELAEIRSLVVKDGFRGNKIGESIINEVLKEATSLGLKRVLSLTYKQAFFERLGFVEIPKESLPEHKIWADCIKCKHFPICNEVSLIKDL</sequence>
<organism evidence="4 5">
    <name type="scientific">Sulfurimonas aquatica</name>
    <dbReference type="NCBI Taxonomy" id="2672570"/>
    <lineage>
        <taxon>Bacteria</taxon>
        <taxon>Pseudomonadati</taxon>
        <taxon>Campylobacterota</taxon>
        <taxon>Epsilonproteobacteria</taxon>
        <taxon>Campylobacterales</taxon>
        <taxon>Sulfurimonadaceae</taxon>
        <taxon>Sulfurimonas</taxon>
    </lineage>
</organism>
<name>A0A975GCJ9_9BACT</name>
<dbReference type="PANTHER" id="PTHR30602:SF12">
    <property type="entry name" value="AMINO-ACID ACETYLTRANSFERASE NAGS1, CHLOROPLASTIC-RELATED"/>
    <property type="match status" value="1"/>
</dbReference>
<dbReference type="Pfam" id="PF00583">
    <property type="entry name" value="Acetyltransf_1"/>
    <property type="match status" value="1"/>
</dbReference>
<dbReference type="KEGG" id="saqt:GJV85_06555"/>
<keyword evidence="5" id="KW-1185">Reference proteome</keyword>
<gene>
    <name evidence="4" type="ORF">GJV85_06555</name>
</gene>